<dbReference type="AlphaFoldDB" id="X1CSH2"/>
<sequence length="282" mass="29778">VGIGTPTPTISITPPSTFEFIKMQASIGKRFLGLGGWKAKRTILWTGVQPFGGPFGGLPFPSVKEITSRFAGVTPETVWFPVSQSLSVFQSTIVGATARATVGVSHALSVATPPVYDVKVRPKIEGITIPQRGVISAIPSYKWLEMQEEFTGEIGGETGPTEGKIDEAMKQSQGPSLVGVKTQSPELEKAWTQTPSVITTPVYEVGVQPEIKAPSKIKDVEKQLALVATGPALRETPMVDAGLGALLGVSSAQKTSQLVRTGARLNLQQITGTGTVPSFPTP</sequence>
<gene>
    <name evidence="1" type="ORF">S01H4_45425</name>
</gene>
<protein>
    <submittedName>
        <fullName evidence="1">Uncharacterized protein</fullName>
    </submittedName>
</protein>
<proteinExistence type="predicted"/>
<reference evidence="1" key="1">
    <citation type="journal article" date="2014" name="Front. Microbiol.">
        <title>High frequency of phylogenetically diverse reductive dehalogenase-homologous genes in deep subseafloor sedimentary metagenomes.</title>
        <authorList>
            <person name="Kawai M."/>
            <person name="Futagami T."/>
            <person name="Toyoda A."/>
            <person name="Takaki Y."/>
            <person name="Nishi S."/>
            <person name="Hori S."/>
            <person name="Arai W."/>
            <person name="Tsubouchi T."/>
            <person name="Morono Y."/>
            <person name="Uchiyama I."/>
            <person name="Ito T."/>
            <person name="Fujiyama A."/>
            <person name="Inagaki F."/>
            <person name="Takami H."/>
        </authorList>
    </citation>
    <scope>NUCLEOTIDE SEQUENCE</scope>
    <source>
        <strain evidence="1">Expedition CK06-06</strain>
    </source>
</reference>
<accession>X1CSH2</accession>
<evidence type="ECO:0000313" key="1">
    <source>
        <dbReference type="EMBL" id="GAG99018.1"/>
    </source>
</evidence>
<feature type="non-terminal residue" evidence="1">
    <location>
        <position position="282"/>
    </location>
</feature>
<organism evidence="1">
    <name type="scientific">marine sediment metagenome</name>
    <dbReference type="NCBI Taxonomy" id="412755"/>
    <lineage>
        <taxon>unclassified sequences</taxon>
        <taxon>metagenomes</taxon>
        <taxon>ecological metagenomes</taxon>
    </lineage>
</organism>
<feature type="non-terminal residue" evidence="1">
    <location>
        <position position="1"/>
    </location>
</feature>
<dbReference type="EMBL" id="BART01025284">
    <property type="protein sequence ID" value="GAG99018.1"/>
    <property type="molecule type" value="Genomic_DNA"/>
</dbReference>
<comment type="caution">
    <text evidence="1">The sequence shown here is derived from an EMBL/GenBank/DDBJ whole genome shotgun (WGS) entry which is preliminary data.</text>
</comment>
<name>X1CSH2_9ZZZZ</name>